<gene>
    <name evidence="1" type="ORF">GWK47_047365</name>
</gene>
<comment type="caution">
    <text evidence="1">The sequence shown here is derived from an EMBL/GenBank/DDBJ whole genome shotgun (WGS) entry which is preliminary data.</text>
</comment>
<sequence length="135" mass="14592">MSPRHYGFRKGRSASDLLLLLSKSWQDSLDFGRTSLVIALDIAGTFDCVWHKGLLASLNSPGITGTCGVFSSYLQSRSLRVVMKGSTFTPIPGGGFPFHRDRSRAPSCGTFTSMGLLQSLPVASRYADDCTVSHT</sequence>
<accession>A0A8J5CWA3</accession>
<reference evidence="1" key="1">
    <citation type="submission" date="2020-07" db="EMBL/GenBank/DDBJ databases">
        <title>The High-quality genome of the commercially important snow crab, Chionoecetes opilio.</title>
        <authorList>
            <person name="Jeong J.-H."/>
            <person name="Ryu S."/>
        </authorList>
    </citation>
    <scope>NUCLEOTIDE SEQUENCE</scope>
    <source>
        <strain evidence="1">MADBK_172401_WGS</strain>
        <tissue evidence="1">Digestive gland</tissue>
    </source>
</reference>
<dbReference type="EMBL" id="JACEEZ010011983">
    <property type="protein sequence ID" value="KAG0720977.1"/>
    <property type="molecule type" value="Genomic_DNA"/>
</dbReference>
<evidence type="ECO:0000313" key="2">
    <source>
        <dbReference type="Proteomes" id="UP000770661"/>
    </source>
</evidence>
<name>A0A8J5CWA3_CHIOP</name>
<organism evidence="1 2">
    <name type="scientific">Chionoecetes opilio</name>
    <name type="common">Atlantic snow crab</name>
    <name type="synonym">Cancer opilio</name>
    <dbReference type="NCBI Taxonomy" id="41210"/>
    <lineage>
        <taxon>Eukaryota</taxon>
        <taxon>Metazoa</taxon>
        <taxon>Ecdysozoa</taxon>
        <taxon>Arthropoda</taxon>
        <taxon>Crustacea</taxon>
        <taxon>Multicrustacea</taxon>
        <taxon>Malacostraca</taxon>
        <taxon>Eumalacostraca</taxon>
        <taxon>Eucarida</taxon>
        <taxon>Decapoda</taxon>
        <taxon>Pleocyemata</taxon>
        <taxon>Brachyura</taxon>
        <taxon>Eubrachyura</taxon>
        <taxon>Majoidea</taxon>
        <taxon>Majidae</taxon>
        <taxon>Chionoecetes</taxon>
    </lineage>
</organism>
<dbReference type="Proteomes" id="UP000770661">
    <property type="component" value="Unassembled WGS sequence"/>
</dbReference>
<keyword evidence="2" id="KW-1185">Reference proteome</keyword>
<protein>
    <recommendedName>
        <fullName evidence="3">Reverse transcriptase domain-containing protein</fullName>
    </recommendedName>
</protein>
<dbReference type="AlphaFoldDB" id="A0A8J5CWA3"/>
<evidence type="ECO:0000313" key="1">
    <source>
        <dbReference type="EMBL" id="KAG0720977.1"/>
    </source>
</evidence>
<evidence type="ECO:0008006" key="3">
    <source>
        <dbReference type="Google" id="ProtNLM"/>
    </source>
</evidence>
<dbReference type="OrthoDB" id="6381169at2759"/>
<proteinExistence type="predicted"/>